<dbReference type="RefSeq" id="WP_091631075.1">
    <property type="nucleotide sequence ID" value="NZ_FMIC01000002.1"/>
</dbReference>
<sequence>MSVRNQRPGATYRSSAYTSLLPLQVRERRFKPVGLGRRGLEPADVYDFLDRVAGDMANVYAALAASRRETAVVKDALRRWQSEQARARADRGHQA</sequence>
<dbReference type="Proteomes" id="UP000199343">
    <property type="component" value="Unassembled WGS sequence"/>
</dbReference>
<dbReference type="AlphaFoldDB" id="A0A1C6W2V1"/>
<protein>
    <submittedName>
        <fullName evidence="1">DivIVA domain-containing protein</fullName>
    </submittedName>
</protein>
<dbReference type="InterPro" id="IPR019933">
    <property type="entry name" value="DivIVA_domain"/>
</dbReference>
<organism evidence="1 2">
    <name type="scientific">Micromonospora peucetia</name>
    <dbReference type="NCBI Taxonomy" id="47871"/>
    <lineage>
        <taxon>Bacteria</taxon>
        <taxon>Bacillati</taxon>
        <taxon>Actinomycetota</taxon>
        <taxon>Actinomycetes</taxon>
        <taxon>Micromonosporales</taxon>
        <taxon>Micromonosporaceae</taxon>
        <taxon>Micromonospora</taxon>
    </lineage>
</organism>
<accession>A0A1C6W2V1</accession>
<dbReference type="STRING" id="47871.GA0070608_5247"/>
<proteinExistence type="predicted"/>
<evidence type="ECO:0000313" key="2">
    <source>
        <dbReference type="Proteomes" id="UP000199343"/>
    </source>
</evidence>
<dbReference type="OrthoDB" id="3394784at2"/>
<evidence type="ECO:0000313" key="1">
    <source>
        <dbReference type="EMBL" id="SCL72915.1"/>
    </source>
</evidence>
<reference evidence="1 2" key="1">
    <citation type="submission" date="2016-06" db="EMBL/GenBank/DDBJ databases">
        <authorList>
            <person name="Kjaerup R.B."/>
            <person name="Dalgaard T.S."/>
            <person name="Juul-Madsen H.R."/>
        </authorList>
    </citation>
    <scope>NUCLEOTIDE SEQUENCE [LARGE SCALE GENOMIC DNA]</scope>
    <source>
        <strain evidence="1 2">DSM 43363</strain>
    </source>
</reference>
<name>A0A1C6W2V1_9ACTN</name>
<dbReference type="Gene3D" id="6.10.250.660">
    <property type="match status" value="1"/>
</dbReference>
<gene>
    <name evidence="1" type="ORF">GA0070608_5247</name>
</gene>
<dbReference type="EMBL" id="FMIC01000002">
    <property type="protein sequence ID" value="SCL72915.1"/>
    <property type="molecule type" value="Genomic_DNA"/>
</dbReference>
<dbReference type="NCBIfam" id="TIGR03544">
    <property type="entry name" value="DivI1A_domain"/>
    <property type="match status" value="1"/>
</dbReference>